<evidence type="ECO:0000313" key="3">
    <source>
        <dbReference type="Proteomes" id="UP001064489"/>
    </source>
</evidence>
<gene>
    <name evidence="2" type="ORF">LWI28_016558</name>
</gene>
<name>A0AAD5IUF3_ACENE</name>
<evidence type="ECO:0000313" key="2">
    <source>
        <dbReference type="EMBL" id="KAI9177545.1"/>
    </source>
</evidence>
<keyword evidence="3" id="KW-1185">Reference proteome</keyword>
<sequence>MPDIDTPPDYDFDPPTVDEDEPDLKQSRSDLFVKHMKKVRQEDGSYVVACNYFNKVYKWSKSEGYDTYRKHIQTKHPEVETRSRSQTQIPRVLEEEEEEIGSRGILLLKLAPPKLVIRHCSTTTKSSSLEPPDLPRLAETTRISLTPHEVFIFLHLHFLQLFSIFLRLFFVV</sequence>
<reference evidence="2" key="2">
    <citation type="submission" date="2023-02" db="EMBL/GenBank/DDBJ databases">
        <authorList>
            <person name="Swenson N.G."/>
            <person name="Wegrzyn J.L."/>
            <person name="Mcevoy S.L."/>
        </authorList>
    </citation>
    <scope>NUCLEOTIDE SEQUENCE</scope>
    <source>
        <strain evidence="2">91603</strain>
        <tissue evidence="2">Leaf</tissue>
    </source>
</reference>
<evidence type="ECO:0000256" key="1">
    <source>
        <dbReference type="SAM" id="MobiDB-lite"/>
    </source>
</evidence>
<dbReference type="Proteomes" id="UP001064489">
    <property type="component" value="Chromosome 5"/>
</dbReference>
<feature type="region of interest" description="Disordered" evidence="1">
    <location>
        <begin position="1"/>
        <end position="26"/>
    </location>
</feature>
<proteinExistence type="predicted"/>
<dbReference type="AlphaFoldDB" id="A0AAD5IUF3"/>
<comment type="caution">
    <text evidence="2">The sequence shown here is derived from an EMBL/GenBank/DDBJ whole genome shotgun (WGS) entry which is preliminary data.</text>
</comment>
<feature type="compositionally biased region" description="Acidic residues" evidence="1">
    <location>
        <begin position="1"/>
        <end position="22"/>
    </location>
</feature>
<accession>A0AAD5IUF3</accession>
<protein>
    <submittedName>
        <fullName evidence="2">Uncharacterized protein</fullName>
    </submittedName>
</protein>
<reference evidence="2" key="1">
    <citation type="journal article" date="2022" name="Plant J.">
        <title>Strategies of tolerance reflected in two North American maple genomes.</title>
        <authorList>
            <person name="McEvoy S.L."/>
            <person name="Sezen U.U."/>
            <person name="Trouern-Trend A."/>
            <person name="McMahon S.M."/>
            <person name="Schaberg P.G."/>
            <person name="Yang J."/>
            <person name="Wegrzyn J.L."/>
            <person name="Swenson N.G."/>
        </authorList>
    </citation>
    <scope>NUCLEOTIDE SEQUENCE</scope>
    <source>
        <strain evidence="2">91603</strain>
    </source>
</reference>
<dbReference type="EMBL" id="JAJSOW010000102">
    <property type="protein sequence ID" value="KAI9177545.1"/>
    <property type="molecule type" value="Genomic_DNA"/>
</dbReference>
<organism evidence="2 3">
    <name type="scientific">Acer negundo</name>
    <name type="common">Box elder</name>
    <dbReference type="NCBI Taxonomy" id="4023"/>
    <lineage>
        <taxon>Eukaryota</taxon>
        <taxon>Viridiplantae</taxon>
        <taxon>Streptophyta</taxon>
        <taxon>Embryophyta</taxon>
        <taxon>Tracheophyta</taxon>
        <taxon>Spermatophyta</taxon>
        <taxon>Magnoliopsida</taxon>
        <taxon>eudicotyledons</taxon>
        <taxon>Gunneridae</taxon>
        <taxon>Pentapetalae</taxon>
        <taxon>rosids</taxon>
        <taxon>malvids</taxon>
        <taxon>Sapindales</taxon>
        <taxon>Sapindaceae</taxon>
        <taxon>Hippocastanoideae</taxon>
        <taxon>Acereae</taxon>
        <taxon>Acer</taxon>
    </lineage>
</organism>